<dbReference type="EMBL" id="CAJRGZ010000022">
    <property type="protein sequence ID" value="CAG5171171.1"/>
    <property type="molecule type" value="Genomic_DNA"/>
</dbReference>
<keyword evidence="1" id="KW-0732">Signal</keyword>
<dbReference type="Pfam" id="PF17615">
    <property type="entry name" value="C166"/>
    <property type="match status" value="1"/>
</dbReference>
<dbReference type="RefSeq" id="XP_043170850.1">
    <property type="nucleotide sequence ID" value="XM_043314915.1"/>
</dbReference>
<name>A0A8J2I5D8_9PLEO</name>
<evidence type="ECO:0000313" key="2">
    <source>
        <dbReference type="EMBL" id="CAG5171171.1"/>
    </source>
</evidence>
<gene>
    <name evidence="2" type="ORF">ALTATR162_LOCUS7287</name>
</gene>
<feature type="signal peptide" evidence="1">
    <location>
        <begin position="1"/>
        <end position="22"/>
    </location>
</feature>
<keyword evidence="3" id="KW-1185">Reference proteome</keyword>
<sequence>MVSFRNLFTAAVALSVPIAAQTTPAQVVSNIQMLTQKSQALQTPAQQISIINGPLILIGQGPFPQIIIGFTDIVTTATTALAQMQGMPPVPAGEQSDAIFNAFREFVRVHQALLNILIGKAGLFQTVPFIGQPVASVLRSVEGVVDTIAFGLIDTVQSRASDLQSQANSLSGTLQVCINSYDGLSLTRAKRTLRFARREVAAAA</sequence>
<evidence type="ECO:0008006" key="4">
    <source>
        <dbReference type="Google" id="ProtNLM"/>
    </source>
</evidence>
<feature type="chain" id="PRO_5035297069" description="UVI-1" evidence="1">
    <location>
        <begin position="23"/>
        <end position="204"/>
    </location>
</feature>
<comment type="caution">
    <text evidence="2">The sequence shown here is derived from an EMBL/GenBank/DDBJ whole genome shotgun (WGS) entry which is preliminary data.</text>
</comment>
<dbReference type="AlphaFoldDB" id="A0A8J2I5D8"/>
<dbReference type="GeneID" id="67019270"/>
<accession>A0A8J2I5D8</accession>
<reference evidence="2" key="1">
    <citation type="submission" date="2021-05" db="EMBL/GenBank/DDBJ databases">
        <authorList>
            <person name="Stam R."/>
        </authorList>
    </citation>
    <scope>NUCLEOTIDE SEQUENCE</scope>
    <source>
        <strain evidence="2">CS162</strain>
    </source>
</reference>
<dbReference type="Proteomes" id="UP000676310">
    <property type="component" value="Unassembled WGS sequence"/>
</dbReference>
<organism evidence="2 3">
    <name type="scientific">Alternaria atra</name>
    <dbReference type="NCBI Taxonomy" id="119953"/>
    <lineage>
        <taxon>Eukaryota</taxon>
        <taxon>Fungi</taxon>
        <taxon>Dikarya</taxon>
        <taxon>Ascomycota</taxon>
        <taxon>Pezizomycotina</taxon>
        <taxon>Dothideomycetes</taxon>
        <taxon>Pleosporomycetidae</taxon>
        <taxon>Pleosporales</taxon>
        <taxon>Pleosporineae</taxon>
        <taxon>Pleosporaceae</taxon>
        <taxon>Alternaria</taxon>
        <taxon>Alternaria sect. Ulocladioides</taxon>
    </lineage>
</organism>
<dbReference type="OrthoDB" id="5089392at2759"/>
<evidence type="ECO:0000313" key="3">
    <source>
        <dbReference type="Proteomes" id="UP000676310"/>
    </source>
</evidence>
<evidence type="ECO:0000256" key="1">
    <source>
        <dbReference type="SAM" id="SignalP"/>
    </source>
</evidence>
<protein>
    <recommendedName>
        <fullName evidence="4">UVI-1</fullName>
    </recommendedName>
</protein>
<proteinExistence type="predicted"/>